<dbReference type="Gene3D" id="1.50.40.10">
    <property type="entry name" value="Mitochondrial carrier domain"/>
    <property type="match status" value="2"/>
</dbReference>
<dbReference type="InterPro" id="IPR018108">
    <property type="entry name" value="MCP_transmembrane"/>
</dbReference>
<feature type="repeat" description="Solcar" evidence="8">
    <location>
        <begin position="22"/>
        <end position="109"/>
    </location>
</feature>
<evidence type="ECO:0000256" key="6">
    <source>
        <dbReference type="ARBA" id="ARBA00022989"/>
    </source>
</evidence>
<keyword evidence="11" id="KW-1185">Reference proteome</keyword>
<dbReference type="Pfam" id="PF00153">
    <property type="entry name" value="Mito_carr"/>
    <property type="match status" value="3"/>
</dbReference>
<evidence type="ECO:0000256" key="3">
    <source>
        <dbReference type="ARBA" id="ARBA00022448"/>
    </source>
</evidence>
<comment type="similarity">
    <text evidence="2 9">Belongs to the mitochondrial carrier (TC 2.A.29) family.</text>
</comment>
<evidence type="ECO:0000256" key="4">
    <source>
        <dbReference type="ARBA" id="ARBA00022692"/>
    </source>
</evidence>
<dbReference type="GO" id="GO:0055085">
    <property type="term" value="P:transmembrane transport"/>
    <property type="evidence" value="ECO:0007669"/>
    <property type="project" value="InterPro"/>
</dbReference>
<keyword evidence="6" id="KW-1133">Transmembrane helix</keyword>
<evidence type="ECO:0008006" key="12">
    <source>
        <dbReference type="Google" id="ProtNLM"/>
    </source>
</evidence>
<keyword evidence="3 9" id="KW-0813">Transport</keyword>
<name>A0A6G0WRL8_9STRA</name>
<accession>A0A6G0WRL8</accession>
<dbReference type="InterPro" id="IPR002067">
    <property type="entry name" value="MCP"/>
</dbReference>
<dbReference type="Proteomes" id="UP000481153">
    <property type="component" value="Unassembled WGS sequence"/>
</dbReference>
<keyword evidence="4 8" id="KW-0812">Transmembrane</keyword>
<dbReference type="PRINTS" id="PR00926">
    <property type="entry name" value="MITOCARRIER"/>
</dbReference>
<dbReference type="GO" id="GO:0016020">
    <property type="term" value="C:membrane"/>
    <property type="evidence" value="ECO:0007669"/>
    <property type="project" value="UniProtKB-SubCell"/>
</dbReference>
<evidence type="ECO:0000256" key="9">
    <source>
        <dbReference type="RuleBase" id="RU000488"/>
    </source>
</evidence>
<dbReference type="AlphaFoldDB" id="A0A6G0WRL8"/>
<feature type="repeat" description="Solcar" evidence="8">
    <location>
        <begin position="118"/>
        <end position="215"/>
    </location>
</feature>
<evidence type="ECO:0000256" key="5">
    <source>
        <dbReference type="ARBA" id="ARBA00022737"/>
    </source>
</evidence>
<proteinExistence type="inferred from homology"/>
<dbReference type="InterPro" id="IPR023395">
    <property type="entry name" value="MCP_dom_sf"/>
</dbReference>
<evidence type="ECO:0000313" key="10">
    <source>
        <dbReference type="EMBL" id="KAF0730053.1"/>
    </source>
</evidence>
<evidence type="ECO:0000256" key="8">
    <source>
        <dbReference type="PROSITE-ProRule" id="PRU00282"/>
    </source>
</evidence>
<evidence type="ECO:0000256" key="7">
    <source>
        <dbReference type="ARBA" id="ARBA00023136"/>
    </source>
</evidence>
<dbReference type="VEuPathDB" id="FungiDB:AeMF1_004790"/>
<dbReference type="PANTHER" id="PTHR45667">
    <property type="entry name" value="S-ADENOSYLMETHIONINE MITOCHONDRIAL CARRIER PROTEIN"/>
    <property type="match status" value="1"/>
</dbReference>
<dbReference type="SUPFAM" id="SSF103506">
    <property type="entry name" value="Mitochondrial carrier"/>
    <property type="match status" value="1"/>
</dbReference>
<reference evidence="10 11" key="1">
    <citation type="submission" date="2019-07" db="EMBL/GenBank/DDBJ databases">
        <title>Genomics analysis of Aphanomyces spp. identifies a new class of oomycete effector associated with host adaptation.</title>
        <authorList>
            <person name="Gaulin E."/>
        </authorList>
    </citation>
    <scope>NUCLEOTIDE SEQUENCE [LARGE SCALE GENOMIC DNA]</scope>
    <source>
        <strain evidence="10 11">ATCC 201684</strain>
    </source>
</reference>
<sequence>MSSGIQDSQALTAHLPVTASHQALFKNMASGAVAGMVTDSILLPFDTVNLRIKVQLPESPKYTGIAHAWKTIFREEGVRGFFGGLGTTLKMAPINTAVYYSAYEFAKISIVSVVPKEQEPLAFFAAGAFSEFCSSITNVPTEVIKARMQLGRNPRNASGGWMKETTNYRGTVDAVTSIIRSEGAKGLYSGYSACLAVDASYSGFAFLFYELFKQFHRETFDRPATGVETTLIGGLAGGCAAFLTNPLDIVTLRLMTQGNSSRYRGLFHCMQKSLADEGIAILWKGSACRMMSVIPGTGISFGVYETVKAFLNEGDM</sequence>
<evidence type="ECO:0000256" key="2">
    <source>
        <dbReference type="ARBA" id="ARBA00006375"/>
    </source>
</evidence>
<protein>
    <recommendedName>
        <fullName evidence="12">Mitochondrial carrier protein</fullName>
    </recommendedName>
</protein>
<comment type="subcellular location">
    <subcellularLocation>
        <location evidence="1">Membrane</location>
        <topology evidence="1">Multi-pass membrane protein</topology>
    </subcellularLocation>
</comment>
<keyword evidence="7 8" id="KW-0472">Membrane</keyword>
<keyword evidence="5" id="KW-0677">Repeat</keyword>
<gene>
    <name evidence="10" type="ORF">Ae201684_012451</name>
</gene>
<dbReference type="EMBL" id="VJMJ01000157">
    <property type="protein sequence ID" value="KAF0730053.1"/>
    <property type="molecule type" value="Genomic_DNA"/>
</dbReference>
<evidence type="ECO:0000256" key="1">
    <source>
        <dbReference type="ARBA" id="ARBA00004141"/>
    </source>
</evidence>
<organism evidence="10 11">
    <name type="scientific">Aphanomyces euteiches</name>
    <dbReference type="NCBI Taxonomy" id="100861"/>
    <lineage>
        <taxon>Eukaryota</taxon>
        <taxon>Sar</taxon>
        <taxon>Stramenopiles</taxon>
        <taxon>Oomycota</taxon>
        <taxon>Saprolegniomycetes</taxon>
        <taxon>Saprolegniales</taxon>
        <taxon>Verrucalvaceae</taxon>
        <taxon>Aphanomyces</taxon>
    </lineage>
</organism>
<evidence type="ECO:0000313" key="11">
    <source>
        <dbReference type="Proteomes" id="UP000481153"/>
    </source>
</evidence>
<feature type="repeat" description="Solcar" evidence="8">
    <location>
        <begin position="224"/>
        <end position="310"/>
    </location>
</feature>
<dbReference type="PROSITE" id="PS50920">
    <property type="entry name" value="SOLCAR"/>
    <property type="match status" value="3"/>
</dbReference>
<comment type="caution">
    <text evidence="10">The sequence shown here is derived from an EMBL/GenBank/DDBJ whole genome shotgun (WGS) entry which is preliminary data.</text>
</comment>